<dbReference type="KEGG" id="epo:Epro_0948"/>
<dbReference type="GO" id="GO:0009245">
    <property type="term" value="P:lipid A biosynthetic process"/>
    <property type="evidence" value="ECO:0007669"/>
    <property type="project" value="TreeGrafter"/>
</dbReference>
<evidence type="ECO:0000256" key="2">
    <source>
        <dbReference type="ARBA" id="ARBA00022553"/>
    </source>
</evidence>
<keyword evidence="3" id="KW-0963">Cytoplasm</keyword>
<keyword evidence="3" id="KW-0443">Lipid metabolism</keyword>
<dbReference type="GO" id="GO:0000035">
    <property type="term" value="F:acyl binding"/>
    <property type="evidence" value="ECO:0007669"/>
    <property type="project" value="TreeGrafter"/>
</dbReference>
<dbReference type="PANTHER" id="PTHR20863">
    <property type="entry name" value="ACYL CARRIER PROTEIN"/>
    <property type="match status" value="1"/>
</dbReference>
<evidence type="ECO:0000313" key="5">
    <source>
        <dbReference type="EMBL" id="AKL98327.1"/>
    </source>
</evidence>
<evidence type="ECO:0000313" key="6">
    <source>
        <dbReference type="Proteomes" id="UP000035337"/>
    </source>
</evidence>
<dbReference type="AlphaFoldDB" id="A0A0G3WKC2"/>
<keyword evidence="3" id="KW-0275">Fatty acid biosynthesis</keyword>
<dbReference type="InterPro" id="IPR003231">
    <property type="entry name" value="ACP"/>
</dbReference>
<comment type="PTM">
    <text evidence="3">4'-phosphopantetheine is transferred from CoA to a specific serine of apo-ACP by AcpS. This modification is essential for activity because fatty acids are bound in thioester linkage to the sulfhydryl of the prosthetic group.</text>
</comment>
<dbReference type="PATRIC" id="fig|1408281.3.peg.973"/>
<dbReference type="RefSeq" id="WP_052570879.1">
    <property type="nucleotide sequence ID" value="NZ_CP009498.1"/>
</dbReference>
<name>A0A0G3WKC2_9BACT</name>
<gene>
    <name evidence="3 5" type="primary">acpP</name>
    <name evidence="5" type="ORF">Epro_0948</name>
</gene>
<feature type="modified residue" description="O-(pantetheine 4'-phosphoryl)serine" evidence="3">
    <location>
        <position position="39"/>
    </location>
</feature>
<dbReference type="GO" id="GO:0005829">
    <property type="term" value="C:cytosol"/>
    <property type="evidence" value="ECO:0007669"/>
    <property type="project" value="TreeGrafter"/>
</dbReference>
<sequence>MIKEEIIRKVNDALIKEFELDPAVMKPDANFFADLGLDSLDAVDMVVVLEQAFKVKMRTNYEIGKIITLNDLYNYIEGLMKKNV</sequence>
<keyword evidence="3" id="KW-0276">Fatty acid metabolism</keyword>
<keyword evidence="3" id="KW-0444">Lipid biosynthesis</keyword>
<evidence type="ECO:0000256" key="1">
    <source>
        <dbReference type="ARBA" id="ARBA00022450"/>
    </source>
</evidence>
<accession>A0A0G3WKC2</accession>
<dbReference type="OrthoDB" id="3392378at2"/>
<dbReference type="Proteomes" id="UP000035337">
    <property type="component" value="Chromosome"/>
</dbReference>
<reference evidence="5 6" key="1">
    <citation type="submission" date="2014-09" db="EMBL/GenBank/DDBJ databases">
        <title>Complete genome sequence of Endomicrobium proavitum.</title>
        <authorList>
            <person name="Zheng H."/>
        </authorList>
    </citation>
    <scope>NUCLEOTIDE SEQUENCE [LARGE SCALE GENOMIC DNA]</scope>
    <source>
        <strain evidence="5 6">Rsa215</strain>
    </source>
</reference>
<dbReference type="EMBL" id="CP009498">
    <property type="protein sequence ID" value="AKL98327.1"/>
    <property type="molecule type" value="Genomic_DNA"/>
</dbReference>
<comment type="subcellular location">
    <subcellularLocation>
        <location evidence="3">Cytoplasm</location>
    </subcellularLocation>
</comment>
<dbReference type="InterPro" id="IPR036736">
    <property type="entry name" value="ACP-like_sf"/>
</dbReference>
<dbReference type="UniPathway" id="UPA00094"/>
<dbReference type="PANTHER" id="PTHR20863:SF69">
    <property type="entry name" value="ACYL CARRIER PROTEIN"/>
    <property type="match status" value="1"/>
</dbReference>
<comment type="similarity">
    <text evidence="3">Belongs to the acyl carrier protein (ACP) family.</text>
</comment>
<dbReference type="Pfam" id="PF00550">
    <property type="entry name" value="PP-binding"/>
    <property type="match status" value="1"/>
</dbReference>
<dbReference type="GO" id="GO:0000036">
    <property type="term" value="F:acyl carrier activity"/>
    <property type="evidence" value="ECO:0007669"/>
    <property type="project" value="UniProtKB-UniRule"/>
</dbReference>
<dbReference type="InterPro" id="IPR009081">
    <property type="entry name" value="PP-bd_ACP"/>
</dbReference>
<dbReference type="GO" id="GO:0016020">
    <property type="term" value="C:membrane"/>
    <property type="evidence" value="ECO:0007669"/>
    <property type="project" value="GOC"/>
</dbReference>
<dbReference type="SUPFAM" id="SSF47336">
    <property type="entry name" value="ACP-like"/>
    <property type="match status" value="1"/>
</dbReference>
<dbReference type="PROSITE" id="PS50075">
    <property type="entry name" value="CARRIER"/>
    <property type="match status" value="1"/>
</dbReference>
<dbReference type="Gene3D" id="1.10.1200.10">
    <property type="entry name" value="ACP-like"/>
    <property type="match status" value="1"/>
</dbReference>
<dbReference type="STRING" id="1408281.Epro_0948"/>
<organism evidence="5 6">
    <name type="scientific">Endomicrobium proavitum</name>
    <dbReference type="NCBI Taxonomy" id="1408281"/>
    <lineage>
        <taxon>Bacteria</taxon>
        <taxon>Pseudomonadati</taxon>
        <taxon>Elusimicrobiota</taxon>
        <taxon>Endomicrobiia</taxon>
        <taxon>Endomicrobiales</taxon>
        <taxon>Endomicrobiaceae</taxon>
        <taxon>Endomicrobium</taxon>
    </lineage>
</organism>
<comment type="function">
    <text evidence="3">Carrier of the growing fatty acid chain in fatty acid biosynthesis.</text>
</comment>
<comment type="pathway">
    <text evidence="3">Lipid metabolism; fatty acid biosynthesis.</text>
</comment>
<dbReference type="HAMAP" id="MF_01217">
    <property type="entry name" value="Acyl_carrier"/>
    <property type="match status" value="1"/>
</dbReference>
<keyword evidence="6" id="KW-1185">Reference proteome</keyword>
<keyword evidence="1 3" id="KW-0596">Phosphopantetheine</keyword>
<keyword evidence="2 3" id="KW-0597">Phosphoprotein</keyword>
<evidence type="ECO:0000256" key="3">
    <source>
        <dbReference type="HAMAP-Rule" id="MF_01217"/>
    </source>
</evidence>
<protein>
    <recommendedName>
        <fullName evidence="3">Acyl carrier protein</fullName>
        <shortName evidence="3">ACP</shortName>
    </recommendedName>
</protein>
<feature type="domain" description="Carrier" evidence="4">
    <location>
        <begin position="1"/>
        <end position="80"/>
    </location>
</feature>
<proteinExistence type="inferred from homology"/>
<evidence type="ECO:0000259" key="4">
    <source>
        <dbReference type="PROSITE" id="PS50075"/>
    </source>
</evidence>